<evidence type="ECO:0000313" key="1">
    <source>
        <dbReference type="EMBL" id="WYV99442.1"/>
    </source>
</evidence>
<accession>A0AAX4MZ75</accession>
<reference evidence="1 2" key="1">
    <citation type="submission" date="2024-03" db="EMBL/GenBank/DDBJ databases">
        <title>Isolation and characterization of a phage collection against Pseudomonas putida.</title>
        <authorList>
            <person name="Brauer A."/>
            <person name="Rosendahl S."/>
            <person name="Kangsep A."/>
            <person name="Rikberg R."/>
            <person name="Lewanczyk A.C."/>
            <person name="Horak R."/>
            <person name="Tamman H."/>
        </authorList>
    </citation>
    <scope>NUCLEOTIDE SEQUENCE [LARGE SCALE GENOMIC DNA]</scope>
</reference>
<dbReference type="Proteomes" id="UP001480661">
    <property type="component" value="Segment"/>
</dbReference>
<sequence>MQFDEKPTDVSHLEWRVARFVQRCAEFLALCAAMMALQAFLTIFNPANPVDRQMTNLEDGGLKKRLYLSCVSKSQSLYGFEWNLAIRDCERQHKEAATRHWDYP</sequence>
<proteinExistence type="predicted"/>
<evidence type="ECO:0000313" key="2">
    <source>
        <dbReference type="Proteomes" id="UP001480661"/>
    </source>
</evidence>
<dbReference type="EMBL" id="PP496415">
    <property type="protein sequence ID" value="WYV99442.1"/>
    <property type="molecule type" value="Genomic_DNA"/>
</dbReference>
<name>A0AAX4MZ75_9CAUD</name>
<gene>
    <name evidence="1" type="ORF">NoPa_00103</name>
</gene>
<protein>
    <submittedName>
        <fullName evidence="1">Uncharacterized protein</fullName>
    </submittedName>
</protein>
<keyword evidence="2" id="KW-1185">Reference proteome</keyword>
<organism evidence="1 2">
    <name type="scientific">Pseudomonas phage vB_PpuM-NoPa</name>
    <dbReference type="NCBI Taxonomy" id="3132619"/>
    <lineage>
        <taxon>Viruses</taxon>
        <taxon>Duplodnaviria</taxon>
        <taxon>Heunggongvirae</taxon>
        <taxon>Uroviricota</taxon>
        <taxon>Caudoviricetes</taxon>
        <taxon>Vandenendeviridae</taxon>
        <taxon>Gorskivirinae</taxon>
        <taxon>Tartuvirus</taxon>
        <taxon>Tartuvirus nopa</taxon>
    </lineage>
</organism>